<dbReference type="FunFam" id="3.10.50.40:FF:000006">
    <property type="entry name" value="Peptidyl-prolyl cis-trans isomerase"/>
    <property type="match status" value="1"/>
</dbReference>
<dbReference type="InterPro" id="IPR000774">
    <property type="entry name" value="PPIase_FKBP_N"/>
</dbReference>
<evidence type="ECO:0000256" key="1">
    <source>
        <dbReference type="ARBA" id="ARBA00000971"/>
    </source>
</evidence>
<evidence type="ECO:0000256" key="4">
    <source>
        <dbReference type="ARBA" id="ARBA00023110"/>
    </source>
</evidence>
<evidence type="ECO:0000259" key="8">
    <source>
        <dbReference type="Pfam" id="PF00254"/>
    </source>
</evidence>
<feature type="region of interest" description="Disordered" evidence="7">
    <location>
        <begin position="305"/>
        <end position="368"/>
    </location>
</feature>
<evidence type="ECO:0000256" key="6">
    <source>
        <dbReference type="ARBA" id="ARBA00029569"/>
    </source>
</evidence>
<dbReference type="Pfam" id="PF00254">
    <property type="entry name" value="FKBP_C"/>
    <property type="match status" value="1"/>
</dbReference>
<dbReference type="InterPro" id="IPR036944">
    <property type="entry name" value="PPIase_FKBP_N_sf"/>
</dbReference>
<name>A0A1B3B886_9GAMM</name>
<organism evidence="10 11">
    <name type="scientific">Kangiella sediminilitoris</name>
    <dbReference type="NCBI Taxonomy" id="1144748"/>
    <lineage>
        <taxon>Bacteria</taxon>
        <taxon>Pseudomonadati</taxon>
        <taxon>Pseudomonadota</taxon>
        <taxon>Gammaproteobacteria</taxon>
        <taxon>Kangiellales</taxon>
        <taxon>Kangiellaceae</taxon>
        <taxon>Kangiella</taxon>
    </lineage>
</organism>
<feature type="domain" description="PPIase FKBP-type" evidence="8">
    <location>
        <begin position="175"/>
        <end position="262"/>
    </location>
</feature>
<gene>
    <name evidence="10" type="ORF">KS2013_280</name>
</gene>
<feature type="compositionally biased region" description="Basic and acidic residues" evidence="7">
    <location>
        <begin position="305"/>
        <end position="321"/>
    </location>
</feature>
<evidence type="ECO:0000256" key="2">
    <source>
        <dbReference type="ARBA" id="ARBA00006577"/>
    </source>
</evidence>
<dbReference type="RefSeq" id="WP_068988672.1">
    <property type="nucleotide sequence ID" value="NZ_CP012418.1"/>
</dbReference>
<dbReference type="Gene3D" id="1.10.287.460">
    <property type="entry name" value="Peptidyl-prolyl cis-trans isomerase, FKBP-type, N-terminal domain"/>
    <property type="match status" value="1"/>
</dbReference>
<evidence type="ECO:0000313" key="11">
    <source>
        <dbReference type="Proteomes" id="UP000094147"/>
    </source>
</evidence>
<sequence length="368" mass="40180">MTHISIKKTAVALALTGVLVACDSGNDKVANSASEEQPVAAGENQTVEFKDQYEKAAYAMGVNFSTQMTKNFDSLKEYDIEINKDLVVQGMRDGFAGDAKMSEEEVMANINEFQTALNEKMKERQAELAAEAKERAEENLKAGQAFQADYAEKDGVTKTESGLLYRAITEVEGGESPTAEDAVRVHYRGTFIDGEEFDSSYKRNQPIDFNLNGVIPGWTEGLQYMTVGDKYEFVIPADLAYGENDRGNIPGNSTLVFEVELLAVNPTEPYVAPEETIEEQAEEAVETIDEAAEEAGDVVKETAEEAKQIAEETAEELKQDVKGTALEDSVEESKQKSLDAIETTAEDAGDAVEKTAEDAKNEVNGDNQ</sequence>
<dbReference type="SUPFAM" id="SSF54534">
    <property type="entry name" value="FKBP-like"/>
    <property type="match status" value="1"/>
</dbReference>
<reference evidence="11" key="1">
    <citation type="submission" date="2015-08" db="EMBL/GenBank/DDBJ databases">
        <authorList>
            <person name="Kim K.M."/>
        </authorList>
    </citation>
    <scope>NUCLEOTIDE SEQUENCE [LARGE SCALE GENOMIC DNA]</scope>
    <source>
        <strain evidence="11">KCTC 23892</strain>
    </source>
</reference>
<evidence type="ECO:0000256" key="5">
    <source>
        <dbReference type="ARBA" id="ARBA00023235"/>
    </source>
</evidence>
<evidence type="ECO:0000259" key="9">
    <source>
        <dbReference type="Pfam" id="PF01346"/>
    </source>
</evidence>
<comment type="similarity">
    <text evidence="2">Belongs to the FKBP-type PPIase family.</text>
</comment>
<keyword evidence="4" id="KW-0697">Rotamase</keyword>
<keyword evidence="11" id="KW-1185">Reference proteome</keyword>
<dbReference type="Gene3D" id="3.10.50.40">
    <property type="match status" value="1"/>
</dbReference>
<evidence type="ECO:0000313" key="10">
    <source>
        <dbReference type="EMBL" id="AOE49007.1"/>
    </source>
</evidence>
<evidence type="ECO:0000256" key="3">
    <source>
        <dbReference type="ARBA" id="ARBA00013194"/>
    </source>
</evidence>
<dbReference type="GO" id="GO:0006457">
    <property type="term" value="P:protein folding"/>
    <property type="evidence" value="ECO:0007669"/>
    <property type="project" value="InterPro"/>
</dbReference>
<dbReference type="Proteomes" id="UP000094147">
    <property type="component" value="Chromosome"/>
</dbReference>
<comment type="catalytic activity">
    <reaction evidence="1">
        <text>[protein]-peptidylproline (omega=180) = [protein]-peptidylproline (omega=0)</text>
        <dbReference type="Rhea" id="RHEA:16237"/>
        <dbReference type="Rhea" id="RHEA-COMP:10747"/>
        <dbReference type="Rhea" id="RHEA-COMP:10748"/>
        <dbReference type="ChEBI" id="CHEBI:83833"/>
        <dbReference type="ChEBI" id="CHEBI:83834"/>
        <dbReference type="EC" id="5.2.1.8"/>
    </reaction>
</comment>
<dbReference type="PANTHER" id="PTHR43811">
    <property type="entry name" value="FKBP-TYPE PEPTIDYL-PROLYL CIS-TRANS ISOMERASE FKPA"/>
    <property type="match status" value="1"/>
</dbReference>
<dbReference type="PANTHER" id="PTHR43811:SF19">
    <property type="entry name" value="39 KDA FK506-BINDING NUCLEAR PROTEIN"/>
    <property type="match status" value="1"/>
</dbReference>
<feature type="domain" description="Peptidyl-prolyl cis-trans isomerase FKBP-type N-terminal" evidence="9">
    <location>
        <begin position="54"/>
        <end position="166"/>
    </location>
</feature>
<dbReference type="GO" id="GO:0003755">
    <property type="term" value="F:peptidyl-prolyl cis-trans isomerase activity"/>
    <property type="evidence" value="ECO:0007669"/>
    <property type="project" value="UniProtKB-KW"/>
</dbReference>
<dbReference type="Pfam" id="PF01346">
    <property type="entry name" value="FKBP_N"/>
    <property type="match status" value="1"/>
</dbReference>
<feature type="compositionally biased region" description="Basic and acidic residues" evidence="7">
    <location>
        <begin position="351"/>
        <end position="368"/>
    </location>
</feature>
<dbReference type="InterPro" id="IPR001179">
    <property type="entry name" value="PPIase_FKBP_dom"/>
</dbReference>
<dbReference type="InterPro" id="IPR046357">
    <property type="entry name" value="PPIase_dom_sf"/>
</dbReference>
<dbReference type="AlphaFoldDB" id="A0A1B3B886"/>
<dbReference type="EMBL" id="CP012418">
    <property type="protein sequence ID" value="AOE49007.1"/>
    <property type="molecule type" value="Genomic_DNA"/>
</dbReference>
<dbReference type="EC" id="5.2.1.8" evidence="3"/>
<dbReference type="OrthoDB" id="9814548at2"/>
<accession>A0A1B3B886</accession>
<protein>
    <recommendedName>
        <fullName evidence="3">peptidylprolyl isomerase</fullName>
        <ecNumber evidence="3">5.2.1.8</ecNumber>
    </recommendedName>
    <alternativeName>
        <fullName evidence="6">Rotamase</fullName>
    </alternativeName>
</protein>
<dbReference type="KEGG" id="ksd:KS2013_280"/>
<proteinExistence type="inferred from homology"/>
<evidence type="ECO:0000256" key="7">
    <source>
        <dbReference type="SAM" id="MobiDB-lite"/>
    </source>
</evidence>
<keyword evidence="5 10" id="KW-0413">Isomerase</keyword>
<dbReference type="STRING" id="1144748.KS2013_280"/>